<proteinExistence type="predicted"/>
<reference evidence="1 2" key="1">
    <citation type="submission" date="2014-06" db="EMBL/GenBank/DDBJ databases">
        <title>Evolutionary Origins and Diversification of the Mycorrhizal Mutualists.</title>
        <authorList>
            <consortium name="DOE Joint Genome Institute"/>
            <consortium name="Mycorrhizal Genomics Consortium"/>
            <person name="Kohler A."/>
            <person name="Kuo A."/>
            <person name="Nagy L.G."/>
            <person name="Floudas D."/>
            <person name="Copeland A."/>
            <person name="Barry K.W."/>
            <person name="Cichocki N."/>
            <person name="Veneault-Fourrey C."/>
            <person name="LaButti K."/>
            <person name="Lindquist E.A."/>
            <person name="Lipzen A."/>
            <person name="Lundell T."/>
            <person name="Morin E."/>
            <person name="Murat C."/>
            <person name="Riley R."/>
            <person name="Ohm R."/>
            <person name="Sun H."/>
            <person name="Tunlid A."/>
            <person name="Henrissat B."/>
            <person name="Grigoriev I.V."/>
            <person name="Hibbett D.S."/>
            <person name="Martin F."/>
        </authorList>
    </citation>
    <scope>NUCLEOTIDE SEQUENCE [LARGE SCALE GENOMIC DNA]</scope>
    <source>
        <strain evidence="1 2">FD-325 SS-3</strain>
    </source>
</reference>
<dbReference type="Proteomes" id="UP000053263">
    <property type="component" value="Unassembled WGS sequence"/>
</dbReference>
<dbReference type="EMBL" id="KN832740">
    <property type="protein sequence ID" value="KII82709.1"/>
    <property type="molecule type" value="Genomic_DNA"/>
</dbReference>
<sequence>TSAAPSAAAARDVGTLSGAIADEAPTTQLPCPSAAAAAAALDVATTSRFRHTGQVERTPVAHWCTRPALLTPRSTALAVSNTGTTGAEDGVGRGGCIFRCVDHVRPSLITPPSTPPAVPDLGTTDVRDVAEQGCTVGARLAAAFSAIAVE</sequence>
<protein>
    <submittedName>
        <fullName evidence="1">Uncharacterized protein</fullName>
    </submittedName>
</protein>
<gene>
    <name evidence="1" type="ORF">PLICRDRAFT_181135</name>
</gene>
<name>A0A0C9T0S7_PLICR</name>
<keyword evidence="2" id="KW-1185">Reference proteome</keyword>
<organism evidence="1 2">
    <name type="scientific">Plicaturopsis crispa FD-325 SS-3</name>
    <dbReference type="NCBI Taxonomy" id="944288"/>
    <lineage>
        <taxon>Eukaryota</taxon>
        <taxon>Fungi</taxon>
        <taxon>Dikarya</taxon>
        <taxon>Basidiomycota</taxon>
        <taxon>Agaricomycotina</taxon>
        <taxon>Agaricomycetes</taxon>
        <taxon>Agaricomycetidae</taxon>
        <taxon>Amylocorticiales</taxon>
        <taxon>Amylocorticiaceae</taxon>
        <taxon>Plicatura</taxon>
        <taxon>Plicaturopsis crispa</taxon>
    </lineage>
</organism>
<feature type="non-terminal residue" evidence="1">
    <location>
        <position position="1"/>
    </location>
</feature>
<evidence type="ECO:0000313" key="1">
    <source>
        <dbReference type="EMBL" id="KII82709.1"/>
    </source>
</evidence>
<dbReference type="HOGENOM" id="CLU_1744951_0_0_1"/>
<evidence type="ECO:0000313" key="2">
    <source>
        <dbReference type="Proteomes" id="UP000053263"/>
    </source>
</evidence>
<accession>A0A0C9T0S7</accession>
<dbReference type="AlphaFoldDB" id="A0A0C9T0S7"/>